<evidence type="ECO:0000313" key="2">
    <source>
        <dbReference type="Proteomes" id="UP000324091"/>
    </source>
</evidence>
<dbReference type="PANTHER" id="PTHR47510">
    <property type="entry name" value="REVERSE TRANSCRIPTASE DOMAIN-CONTAINING PROTEIN"/>
    <property type="match status" value="1"/>
</dbReference>
<keyword evidence="2" id="KW-1185">Reference proteome</keyword>
<comment type="caution">
    <text evidence="1">The sequence shown here is derived from an EMBL/GenBank/DDBJ whole genome shotgun (WGS) entry which is preliminary data.</text>
</comment>
<protein>
    <submittedName>
        <fullName evidence="1">Uncharacterized protein</fullName>
    </submittedName>
</protein>
<dbReference type="AlphaFoldDB" id="A0A5C6PB38"/>
<name>A0A5C6PB38_9TELE</name>
<dbReference type="PANTHER" id="PTHR47510:SF3">
    <property type="entry name" value="ENDO_EXONUCLEASE_PHOSPHATASE DOMAIN-CONTAINING PROTEIN"/>
    <property type="match status" value="1"/>
</dbReference>
<gene>
    <name evidence="1" type="ORF">D4764_13G0012470</name>
</gene>
<organism evidence="1 2">
    <name type="scientific">Takifugu flavidus</name>
    <name type="common">sansaifugu</name>
    <dbReference type="NCBI Taxonomy" id="433684"/>
    <lineage>
        <taxon>Eukaryota</taxon>
        <taxon>Metazoa</taxon>
        <taxon>Chordata</taxon>
        <taxon>Craniata</taxon>
        <taxon>Vertebrata</taxon>
        <taxon>Euteleostomi</taxon>
        <taxon>Actinopterygii</taxon>
        <taxon>Neopterygii</taxon>
        <taxon>Teleostei</taxon>
        <taxon>Neoteleostei</taxon>
        <taxon>Acanthomorphata</taxon>
        <taxon>Eupercaria</taxon>
        <taxon>Tetraodontiformes</taxon>
        <taxon>Tetradontoidea</taxon>
        <taxon>Tetraodontidae</taxon>
        <taxon>Takifugu</taxon>
    </lineage>
</organism>
<accession>A0A5C6PB38</accession>
<dbReference type="Proteomes" id="UP000324091">
    <property type="component" value="Chromosome 13"/>
</dbReference>
<evidence type="ECO:0000313" key="1">
    <source>
        <dbReference type="EMBL" id="TWW76585.1"/>
    </source>
</evidence>
<dbReference type="EMBL" id="RHFK02000005">
    <property type="protein sequence ID" value="TWW76585.1"/>
    <property type="molecule type" value="Genomic_DNA"/>
</dbReference>
<proteinExistence type="predicted"/>
<sequence length="227" mass="26603">MGNMRSLPNKMDELSALTRLQREYRECSLMCFTETWLNGLSSDSHVTLDGFQLVRADRKANEGGHIRVKEQYCSKDIKLLADLNLNLSPAYIPMVNKQPPTKRYVRSWSEETSMALRDCFDTTDWDVLCEPHREDIDGLTTCITDYINFCVENTVHTRKVRCFPNNKPWVTPDLKALLNEKKRVFRSGDKEELRRVQKELRRGIRRGKDSYRRKLEERLKGSNAREV</sequence>
<reference evidence="1 2" key="1">
    <citation type="submission" date="2019-04" db="EMBL/GenBank/DDBJ databases">
        <title>Chromosome genome assembly for Takifugu flavidus.</title>
        <authorList>
            <person name="Xiao S."/>
        </authorList>
    </citation>
    <scope>NUCLEOTIDE SEQUENCE [LARGE SCALE GENOMIC DNA]</scope>
    <source>
        <strain evidence="1">HTHZ2018</strain>
        <tissue evidence="1">Muscle</tissue>
    </source>
</reference>